<dbReference type="InterPro" id="IPR013087">
    <property type="entry name" value="Znf_C2H2_type"/>
</dbReference>
<protein>
    <recommendedName>
        <fullName evidence="9">C2H2-type domain-containing protein</fullName>
    </recommendedName>
</protein>
<keyword evidence="3" id="KW-0677">Repeat</keyword>
<evidence type="ECO:0000256" key="2">
    <source>
        <dbReference type="ARBA" id="ARBA00022723"/>
    </source>
</evidence>
<accession>A0A1Y2IEW7</accession>
<dbReference type="AlphaFoldDB" id="A0A1Y2IEW7"/>
<dbReference type="OrthoDB" id="2754820at2759"/>
<reference evidence="10 11" key="1">
    <citation type="journal article" date="2015" name="Biotechnol. Biofuels">
        <title>Enhanced degradation of softwood versus hardwood by the white-rot fungus Pycnoporus coccineus.</title>
        <authorList>
            <person name="Couturier M."/>
            <person name="Navarro D."/>
            <person name="Chevret D."/>
            <person name="Henrissat B."/>
            <person name="Piumi F."/>
            <person name="Ruiz-Duenas F.J."/>
            <person name="Martinez A.T."/>
            <person name="Grigoriev I.V."/>
            <person name="Riley R."/>
            <person name="Lipzen A."/>
            <person name="Berrin J.G."/>
            <person name="Master E.R."/>
            <person name="Rosso M.N."/>
        </authorList>
    </citation>
    <scope>NUCLEOTIDE SEQUENCE [LARGE SCALE GENOMIC DNA]</scope>
    <source>
        <strain evidence="10 11">BRFM310</strain>
    </source>
</reference>
<dbReference type="Proteomes" id="UP000193067">
    <property type="component" value="Unassembled WGS sequence"/>
</dbReference>
<dbReference type="PROSITE" id="PS50157">
    <property type="entry name" value="ZINC_FINGER_C2H2_2"/>
    <property type="match status" value="1"/>
</dbReference>
<dbReference type="InterPro" id="IPR036236">
    <property type="entry name" value="Znf_C2H2_sf"/>
</dbReference>
<dbReference type="GO" id="GO:0000978">
    <property type="term" value="F:RNA polymerase II cis-regulatory region sequence-specific DNA binding"/>
    <property type="evidence" value="ECO:0007669"/>
    <property type="project" value="InterPro"/>
</dbReference>
<evidence type="ECO:0000256" key="4">
    <source>
        <dbReference type="ARBA" id="ARBA00022771"/>
    </source>
</evidence>
<evidence type="ECO:0000313" key="10">
    <source>
        <dbReference type="EMBL" id="OSC98880.1"/>
    </source>
</evidence>
<dbReference type="GO" id="GO:0000981">
    <property type="term" value="F:DNA-binding transcription factor activity, RNA polymerase II-specific"/>
    <property type="evidence" value="ECO:0007669"/>
    <property type="project" value="InterPro"/>
</dbReference>
<dbReference type="STRING" id="1353009.A0A1Y2IEW7"/>
<dbReference type="GO" id="GO:0000785">
    <property type="term" value="C:chromatin"/>
    <property type="evidence" value="ECO:0007669"/>
    <property type="project" value="TreeGrafter"/>
</dbReference>
<sequence length="416" mass="44714">MPRVTKAKSTQPKVGNQGNCPTCGRYCPRDLRRHMDSHEDLSNFSDLTCTYPGCNRVFRQKSNLDTHKLTHVGKRPHACPERWVDEFGNVSQCAASFSDRSCLLRHRARLHGYVPKSRQPPKVLEREAALQQQDAKAYALAIEFNITYKRAVKMVEAEEAGVPIAAQRVPSKKPSRRSKVTPSATSPAPSSSASSSPSSSLAPSPSYSSSSSPESSAPSTPEPEFKFPADIAALFDPASLNNATAGAGWDAPAVADPSAHAFSGNALPQEFSCDLAFTLPQLPAAQFPGRYEQPQYQNFVDVSAEANMLLPSQVPPQYFGVAPDLSLPAATWGAQDASFPFLETDMTMAAAMAAAACPDVPNVLSFDYPSAPFQEPLVPQPSIWDAFFFAPTPPAAPSPQSLTEAALNEFLHGSSA</sequence>
<dbReference type="PROSITE" id="PS00028">
    <property type="entry name" value="ZINC_FINGER_C2H2_1"/>
    <property type="match status" value="1"/>
</dbReference>
<keyword evidence="11" id="KW-1185">Reference proteome</keyword>
<dbReference type="GO" id="GO:0005634">
    <property type="term" value="C:nucleus"/>
    <property type="evidence" value="ECO:0007669"/>
    <property type="project" value="UniProtKB-SubCell"/>
</dbReference>
<keyword evidence="4 7" id="KW-0863">Zinc-finger</keyword>
<dbReference type="Gene3D" id="3.30.160.60">
    <property type="entry name" value="Classic Zinc Finger"/>
    <property type="match status" value="1"/>
</dbReference>
<feature type="domain" description="C2H2-type" evidence="9">
    <location>
        <begin position="47"/>
        <end position="76"/>
    </location>
</feature>
<evidence type="ECO:0000256" key="7">
    <source>
        <dbReference type="PROSITE-ProRule" id="PRU00042"/>
    </source>
</evidence>
<keyword evidence="5" id="KW-0862">Zinc</keyword>
<dbReference type="SUPFAM" id="SSF57667">
    <property type="entry name" value="beta-beta-alpha zinc fingers"/>
    <property type="match status" value="1"/>
</dbReference>
<keyword evidence="6" id="KW-0539">Nucleus</keyword>
<evidence type="ECO:0000256" key="8">
    <source>
        <dbReference type="SAM" id="MobiDB-lite"/>
    </source>
</evidence>
<evidence type="ECO:0000256" key="6">
    <source>
        <dbReference type="ARBA" id="ARBA00023242"/>
    </source>
</evidence>
<evidence type="ECO:0000256" key="5">
    <source>
        <dbReference type="ARBA" id="ARBA00022833"/>
    </source>
</evidence>
<dbReference type="PANTHER" id="PTHR40626:SF11">
    <property type="entry name" value="ZINC FINGER PROTEIN YPR022C"/>
    <property type="match status" value="1"/>
</dbReference>
<dbReference type="Pfam" id="PF00096">
    <property type="entry name" value="zf-C2H2"/>
    <property type="match status" value="1"/>
</dbReference>
<feature type="region of interest" description="Disordered" evidence="8">
    <location>
        <begin position="167"/>
        <end position="223"/>
    </location>
</feature>
<evidence type="ECO:0000313" key="11">
    <source>
        <dbReference type="Proteomes" id="UP000193067"/>
    </source>
</evidence>
<feature type="compositionally biased region" description="Low complexity" evidence="8">
    <location>
        <begin position="181"/>
        <end position="219"/>
    </location>
</feature>
<dbReference type="InterPro" id="IPR051059">
    <property type="entry name" value="VerF-like"/>
</dbReference>
<dbReference type="GO" id="GO:0008270">
    <property type="term" value="F:zinc ion binding"/>
    <property type="evidence" value="ECO:0007669"/>
    <property type="project" value="UniProtKB-KW"/>
</dbReference>
<dbReference type="SMART" id="SM00355">
    <property type="entry name" value="ZnF_C2H2"/>
    <property type="match status" value="3"/>
</dbReference>
<evidence type="ECO:0000256" key="3">
    <source>
        <dbReference type="ARBA" id="ARBA00022737"/>
    </source>
</evidence>
<name>A0A1Y2IEW7_TRAC3</name>
<evidence type="ECO:0000256" key="1">
    <source>
        <dbReference type="ARBA" id="ARBA00004123"/>
    </source>
</evidence>
<dbReference type="PANTHER" id="PTHR40626">
    <property type="entry name" value="MIP31509P"/>
    <property type="match status" value="1"/>
</dbReference>
<evidence type="ECO:0000259" key="9">
    <source>
        <dbReference type="PROSITE" id="PS50157"/>
    </source>
</evidence>
<feature type="compositionally biased region" description="Basic residues" evidence="8">
    <location>
        <begin position="170"/>
        <end position="179"/>
    </location>
</feature>
<comment type="subcellular location">
    <subcellularLocation>
        <location evidence="1">Nucleus</location>
    </subcellularLocation>
</comment>
<proteinExistence type="predicted"/>
<gene>
    <name evidence="10" type="ORF">PYCCODRAFT_1470700</name>
</gene>
<organism evidence="10 11">
    <name type="scientific">Trametes coccinea (strain BRFM310)</name>
    <name type="common">Pycnoporus coccineus</name>
    <dbReference type="NCBI Taxonomy" id="1353009"/>
    <lineage>
        <taxon>Eukaryota</taxon>
        <taxon>Fungi</taxon>
        <taxon>Dikarya</taxon>
        <taxon>Basidiomycota</taxon>
        <taxon>Agaricomycotina</taxon>
        <taxon>Agaricomycetes</taxon>
        <taxon>Polyporales</taxon>
        <taxon>Polyporaceae</taxon>
        <taxon>Trametes</taxon>
    </lineage>
</organism>
<dbReference type="EMBL" id="KZ084133">
    <property type="protein sequence ID" value="OSC98880.1"/>
    <property type="molecule type" value="Genomic_DNA"/>
</dbReference>
<keyword evidence="2" id="KW-0479">Metal-binding</keyword>